<dbReference type="InterPro" id="IPR045361">
    <property type="entry name" value="CIS_tube_prot_N"/>
</dbReference>
<dbReference type="EMBL" id="BAAAYX010000004">
    <property type="protein sequence ID" value="GAA3701053.1"/>
    <property type="molecule type" value="Genomic_DNA"/>
</dbReference>
<sequence>MTTAIALAGSSGLVGVPGDAGSGGKAVVGRPTMDKAKLTVYTPDPAPGGYKPGAIKDTIGFQFNPKEVTIAKSAKWERKPAKGSKSAPPPEFTGSDPCKLTVEMFFDATGARDGSVLEVVEKLFGCCVPTEQSAGQKKPTPPLVVLQWGSISTFPAVITSVSAKYTLFRSDGTPIRAICSVSMEEMPGAPPRQNPTSGSDSIRRVHRTIVGDNLASIAYAEYGDPAHWRPLAAYNGIDDPLRMPTGRTILLPSLEELGVTG</sequence>
<evidence type="ECO:0000313" key="3">
    <source>
        <dbReference type="EMBL" id="GAA3701053.1"/>
    </source>
</evidence>
<dbReference type="Proteomes" id="UP001500051">
    <property type="component" value="Unassembled WGS sequence"/>
</dbReference>
<feature type="region of interest" description="Disordered" evidence="1">
    <location>
        <begin position="74"/>
        <end position="95"/>
    </location>
</feature>
<dbReference type="Pfam" id="PF19266">
    <property type="entry name" value="CIS_tube"/>
    <property type="match status" value="1"/>
</dbReference>
<evidence type="ECO:0000313" key="4">
    <source>
        <dbReference type="Proteomes" id="UP001500051"/>
    </source>
</evidence>
<protein>
    <submittedName>
        <fullName evidence="3">LysM peptidoglycan-binding domain-containing protein</fullName>
    </submittedName>
</protein>
<evidence type="ECO:0000256" key="1">
    <source>
        <dbReference type="SAM" id="MobiDB-lite"/>
    </source>
</evidence>
<feature type="domain" description="Contractile injection system tube protein N-terminal" evidence="2">
    <location>
        <begin position="34"/>
        <end position="186"/>
    </location>
</feature>
<comment type="caution">
    <text evidence="3">The sequence shown here is derived from an EMBL/GenBank/DDBJ whole genome shotgun (WGS) entry which is preliminary data.</text>
</comment>
<evidence type="ECO:0000259" key="2">
    <source>
        <dbReference type="Pfam" id="PF19266"/>
    </source>
</evidence>
<name>A0ABP7DAP9_9ACTN</name>
<dbReference type="RefSeq" id="WP_344811922.1">
    <property type="nucleotide sequence ID" value="NZ_BAAAYX010000004.1"/>
</dbReference>
<gene>
    <name evidence="3" type="ORF">GCM10022204_17300</name>
</gene>
<proteinExistence type="predicted"/>
<reference evidence="4" key="1">
    <citation type="journal article" date="2019" name="Int. J. Syst. Evol. Microbiol.">
        <title>The Global Catalogue of Microorganisms (GCM) 10K type strain sequencing project: providing services to taxonomists for standard genome sequencing and annotation.</title>
        <authorList>
            <consortium name="The Broad Institute Genomics Platform"/>
            <consortium name="The Broad Institute Genome Sequencing Center for Infectious Disease"/>
            <person name="Wu L."/>
            <person name="Ma J."/>
        </authorList>
    </citation>
    <scope>NUCLEOTIDE SEQUENCE [LARGE SCALE GENOMIC DNA]</scope>
    <source>
        <strain evidence="4">JCM 16548</strain>
    </source>
</reference>
<keyword evidence="4" id="KW-1185">Reference proteome</keyword>
<accession>A0ABP7DAP9</accession>
<organism evidence="3 4">
    <name type="scientific">Microlunatus aurantiacus</name>
    <dbReference type="NCBI Taxonomy" id="446786"/>
    <lineage>
        <taxon>Bacteria</taxon>
        <taxon>Bacillati</taxon>
        <taxon>Actinomycetota</taxon>
        <taxon>Actinomycetes</taxon>
        <taxon>Propionibacteriales</taxon>
        <taxon>Propionibacteriaceae</taxon>
        <taxon>Microlunatus</taxon>
    </lineage>
</organism>